<dbReference type="GO" id="GO:0004175">
    <property type="term" value="F:endopeptidase activity"/>
    <property type="evidence" value="ECO:0007669"/>
    <property type="project" value="UniProtKB-ARBA"/>
</dbReference>
<accession>A0A918CQT0</accession>
<keyword evidence="3" id="KW-0378">Hydrolase</keyword>
<dbReference type="RefSeq" id="WP_189086237.1">
    <property type="nucleotide sequence ID" value="NZ_BMRJ01000004.1"/>
</dbReference>
<feature type="domain" description="CAAX prenyl protease 2/Lysostaphin resistance protein A-like" evidence="2">
    <location>
        <begin position="136"/>
        <end position="229"/>
    </location>
</feature>
<comment type="caution">
    <text evidence="3">The sequence shown here is derived from an EMBL/GenBank/DDBJ whole genome shotgun (WGS) entry which is preliminary data.</text>
</comment>
<dbReference type="PANTHER" id="PTHR36435">
    <property type="entry name" value="SLR1288 PROTEIN"/>
    <property type="match status" value="1"/>
</dbReference>
<keyword evidence="3" id="KW-0645">Protease</keyword>
<dbReference type="InterPro" id="IPR052710">
    <property type="entry name" value="CAAX_protease"/>
</dbReference>
<dbReference type="Pfam" id="PF02517">
    <property type="entry name" value="Rce1-like"/>
    <property type="match status" value="1"/>
</dbReference>
<name>A0A918CQT0_AGRME</name>
<dbReference type="InterPro" id="IPR003675">
    <property type="entry name" value="Rce1/LyrA-like_dom"/>
</dbReference>
<reference evidence="3" key="2">
    <citation type="submission" date="2020-09" db="EMBL/GenBank/DDBJ databases">
        <authorList>
            <person name="Sun Q."/>
            <person name="Ohkuma M."/>
        </authorList>
    </citation>
    <scope>NUCLEOTIDE SEQUENCE</scope>
    <source>
        <strain evidence="3">JCM 3346</strain>
    </source>
</reference>
<evidence type="ECO:0000259" key="2">
    <source>
        <dbReference type="Pfam" id="PF02517"/>
    </source>
</evidence>
<feature type="transmembrane region" description="Helical" evidence="1">
    <location>
        <begin position="20"/>
        <end position="44"/>
    </location>
</feature>
<evidence type="ECO:0000313" key="4">
    <source>
        <dbReference type="Proteomes" id="UP000610303"/>
    </source>
</evidence>
<evidence type="ECO:0000256" key="1">
    <source>
        <dbReference type="SAM" id="Phobius"/>
    </source>
</evidence>
<organism evidence="3 4">
    <name type="scientific">Agromyces mediolanus</name>
    <name type="common">Corynebacterium mediolanum</name>
    <dbReference type="NCBI Taxonomy" id="41986"/>
    <lineage>
        <taxon>Bacteria</taxon>
        <taxon>Bacillati</taxon>
        <taxon>Actinomycetota</taxon>
        <taxon>Actinomycetes</taxon>
        <taxon>Micrococcales</taxon>
        <taxon>Microbacteriaceae</taxon>
        <taxon>Agromyces</taxon>
    </lineage>
</organism>
<sequence>MAPEAREYHEFFRGIRRSGLRGAVAAVAILAIYFGLAAAMGGWVVPAIVAAGFPDARLPLSFLTIAAVLPFVFLVQRVCFGVPGRWLHSVAGRFRWAVAGRAALVVVPAFALLGAADWVLDGAPAPPATSLAMGTAILLALLLAPLQSMAEEYLFRGLLTRSVATWFGPSIVSLAMSLLVTAVLFAAFHGTADPWRLAFYLAFGVAASLVTWRTGGVESASIMHAANNLAAIVVTVWLGGDHRVADPDAEGSPRQLLGIAVCAIVTAGIWIVSSRAGDQRRADEGAGASAISSGGRAR</sequence>
<feature type="transmembrane region" description="Helical" evidence="1">
    <location>
        <begin position="166"/>
        <end position="188"/>
    </location>
</feature>
<keyword evidence="1" id="KW-0812">Transmembrane</keyword>
<evidence type="ECO:0000313" key="3">
    <source>
        <dbReference type="EMBL" id="GGR34195.1"/>
    </source>
</evidence>
<dbReference type="GO" id="GO:0080120">
    <property type="term" value="P:CAAX-box protein maturation"/>
    <property type="evidence" value="ECO:0007669"/>
    <property type="project" value="UniProtKB-ARBA"/>
</dbReference>
<keyword evidence="4" id="KW-1185">Reference proteome</keyword>
<protein>
    <submittedName>
        <fullName evidence="3">CAAX amino protease</fullName>
    </submittedName>
</protein>
<dbReference type="Proteomes" id="UP000610303">
    <property type="component" value="Unassembled WGS sequence"/>
</dbReference>
<proteinExistence type="predicted"/>
<keyword evidence="1" id="KW-0472">Membrane</keyword>
<feature type="transmembrane region" description="Helical" evidence="1">
    <location>
        <begin position="56"/>
        <end position="75"/>
    </location>
</feature>
<feature type="transmembrane region" description="Helical" evidence="1">
    <location>
        <begin position="128"/>
        <end position="146"/>
    </location>
</feature>
<dbReference type="PANTHER" id="PTHR36435:SF1">
    <property type="entry name" value="CAAX AMINO TERMINAL PROTEASE FAMILY PROTEIN"/>
    <property type="match status" value="1"/>
</dbReference>
<feature type="transmembrane region" description="Helical" evidence="1">
    <location>
        <begin position="252"/>
        <end position="272"/>
    </location>
</feature>
<reference evidence="3" key="1">
    <citation type="journal article" date="2014" name="Int. J. Syst. Evol. Microbiol.">
        <title>Complete genome sequence of Corynebacterium casei LMG S-19264T (=DSM 44701T), isolated from a smear-ripened cheese.</title>
        <authorList>
            <consortium name="US DOE Joint Genome Institute (JGI-PGF)"/>
            <person name="Walter F."/>
            <person name="Albersmeier A."/>
            <person name="Kalinowski J."/>
            <person name="Ruckert C."/>
        </authorList>
    </citation>
    <scope>NUCLEOTIDE SEQUENCE</scope>
    <source>
        <strain evidence="3">JCM 3346</strain>
    </source>
</reference>
<dbReference type="EMBL" id="BMRJ01000004">
    <property type="protein sequence ID" value="GGR34195.1"/>
    <property type="molecule type" value="Genomic_DNA"/>
</dbReference>
<feature type="transmembrane region" description="Helical" evidence="1">
    <location>
        <begin position="96"/>
        <end position="116"/>
    </location>
</feature>
<dbReference type="AlphaFoldDB" id="A0A918CQT0"/>
<gene>
    <name evidence="3" type="ORF">GCM10010196_30240</name>
</gene>
<feature type="transmembrane region" description="Helical" evidence="1">
    <location>
        <begin position="224"/>
        <end position="240"/>
    </location>
</feature>
<keyword evidence="1" id="KW-1133">Transmembrane helix</keyword>
<dbReference type="GO" id="GO:0006508">
    <property type="term" value="P:proteolysis"/>
    <property type="evidence" value="ECO:0007669"/>
    <property type="project" value="UniProtKB-KW"/>
</dbReference>
<feature type="transmembrane region" description="Helical" evidence="1">
    <location>
        <begin position="194"/>
        <end position="212"/>
    </location>
</feature>